<dbReference type="InterPro" id="IPR038577">
    <property type="entry name" value="GT10-like_C_sf"/>
</dbReference>
<evidence type="ECO:0000256" key="10">
    <source>
        <dbReference type="ARBA" id="ARBA00023136"/>
    </source>
</evidence>
<dbReference type="SUPFAM" id="SSF53756">
    <property type="entry name" value="UDP-Glycosyltransferase/glycogen phosphorylase"/>
    <property type="match status" value="1"/>
</dbReference>
<evidence type="ECO:0000256" key="7">
    <source>
        <dbReference type="ARBA" id="ARBA00022968"/>
    </source>
</evidence>
<keyword evidence="16" id="KW-1185">Reference proteome</keyword>
<evidence type="ECO:0000259" key="13">
    <source>
        <dbReference type="Pfam" id="PF00852"/>
    </source>
</evidence>
<gene>
    <name evidence="15" type="primary">FucTC_10</name>
    <name evidence="15" type="ORF">FJT64_005424</name>
</gene>
<feature type="transmembrane region" description="Helical" evidence="12">
    <location>
        <begin position="32"/>
        <end position="50"/>
    </location>
</feature>
<keyword evidence="8 12" id="KW-1133">Transmembrane helix</keyword>
<evidence type="ECO:0000256" key="12">
    <source>
        <dbReference type="RuleBase" id="RU003832"/>
    </source>
</evidence>
<evidence type="ECO:0000256" key="9">
    <source>
        <dbReference type="ARBA" id="ARBA00023034"/>
    </source>
</evidence>
<evidence type="ECO:0000313" key="16">
    <source>
        <dbReference type="Proteomes" id="UP000440578"/>
    </source>
</evidence>
<evidence type="ECO:0000259" key="14">
    <source>
        <dbReference type="Pfam" id="PF17039"/>
    </source>
</evidence>
<comment type="similarity">
    <text evidence="3 12">Belongs to the glycosyltransferase 10 family.</text>
</comment>
<dbReference type="Pfam" id="PF17039">
    <property type="entry name" value="Glyco_tran_10_N"/>
    <property type="match status" value="1"/>
</dbReference>
<dbReference type="Pfam" id="PF00852">
    <property type="entry name" value="Glyco_transf_10"/>
    <property type="match status" value="1"/>
</dbReference>
<name>A0A6A4VSM1_AMPAM</name>
<keyword evidence="11" id="KW-0325">Glycoprotein</keyword>
<evidence type="ECO:0000256" key="2">
    <source>
        <dbReference type="ARBA" id="ARBA00004922"/>
    </source>
</evidence>
<dbReference type="GO" id="GO:0032580">
    <property type="term" value="C:Golgi cisterna membrane"/>
    <property type="evidence" value="ECO:0007669"/>
    <property type="project" value="UniProtKB-SubCell"/>
</dbReference>
<dbReference type="InterPro" id="IPR055270">
    <property type="entry name" value="Glyco_tran_10_C"/>
</dbReference>
<keyword evidence="10 12" id="KW-0472">Membrane</keyword>
<accession>A0A6A4VSM1</accession>
<keyword evidence="5 12" id="KW-0808">Transferase</keyword>
<evidence type="ECO:0000256" key="11">
    <source>
        <dbReference type="ARBA" id="ARBA00023180"/>
    </source>
</evidence>
<comment type="caution">
    <text evidence="15">The sequence shown here is derived from an EMBL/GenBank/DDBJ whole genome shotgun (WGS) entry which is preliminary data.</text>
</comment>
<keyword evidence="7" id="KW-0735">Signal-anchor</keyword>
<dbReference type="PANTHER" id="PTHR48438:SF1">
    <property type="entry name" value="ALPHA-(1,3)-FUCOSYLTRANSFERASE C-RELATED"/>
    <property type="match status" value="1"/>
</dbReference>
<evidence type="ECO:0000256" key="3">
    <source>
        <dbReference type="ARBA" id="ARBA00008919"/>
    </source>
</evidence>
<feature type="domain" description="Fucosyltransferase C-terminal" evidence="13">
    <location>
        <begin position="224"/>
        <end position="394"/>
    </location>
</feature>
<feature type="domain" description="Fucosyltransferase N-terminal" evidence="14">
    <location>
        <begin position="82"/>
        <end position="189"/>
    </location>
</feature>
<dbReference type="FunFam" id="3.40.50.11660:FF:000004">
    <property type="entry name" value="Glycoprotein 3-alpha-L-fucosyltransferase A"/>
    <property type="match status" value="1"/>
</dbReference>
<dbReference type="AlphaFoldDB" id="A0A6A4VSM1"/>
<evidence type="ECO:0000256" key="5">
    <source>
        <dbReference type="ARBA" id="ARBA00022679"/>
    </source>
</evidence>
<reference evidence="15 16" key="1">
    <citation type="submission" date="2019-07" db="EMBL/GenBank/DDBJ databases">
        <title>Draft genome assembly of a fouling barnacle, Amphibalanus amphitrite (Darwin, 1854): The first reference genome for Thecostraca.</title>
        <authorList>
            <person name="Kim W."/>
        </authorList>
    </citation>
    <scope>NUCLEOTIDE SEQUENCE [LARGE SCALE GENOMIC DNA]</scope>
    <source>
        <strain evidence="15">SNU_AA5</strain>
        <tissue evidence="15">Soma without cirri and trophi</tissue>
    </source>
</reference>
<keyword evidence="6 12" id="KW-0812">Transmembrane</keyword>
<comment type="pathway">
    <text evidence="2">Protein modification; protein glycosylation.</text>
</comment>
<dbReference type="OrthoDB" id="427096at2759"/>
<evidence type="ECO:0000256" key="6">
    <source>
        <dbReference type="ARBA" id="ARBA00022692"/>
    </source>
</evidence>
<comment type="subcellular location">
    <subcellularLocation>
        <location evidence="1 12">Golgi apparatus</location>
        <location evidence="1 12">Golgi stack membrane</location>
        <topology evidence="1 12">Single-pass type II membrane protein</topology>
    </subcellularLocation>
</comment>
<dbReference type="InterPro" id="IPR031481">
    <property type="entry name" value="Glyco_tran_10_N"/>
</dbReference>
<evidence type="ECO:0000313" key="15">
    <source>
        <dbReference type="EMBL" id="KAF0297135.1"/>
    </source>
</evidence>
<evidence type="ECO:0000256" key="4">
    <source>
        <dbReference type="ARBA" id="ARBA00022676"/>
    </source>
</evidence>
<organism evidence="15 16">
    <name type="scientific">Amphibalanus amphitrite</name>
    <name type="common">Striped barnacle</name>
    <name type="synonym">Balanus amphitrite</name>
    <dbReference type="NCBI Taxonomy" id="1232801"/>
    <lineage>
        <taxon>Eukaryota</taxon>
        <taxon>Metazoa</taxon>
        <taxon>Ecdysozoa</taxon>
        <taxon>Arthropoda</taxon>
        <taxon>Crustacea</taxon>
        <taxon>Multicrustacea</taxon>
        <taxon>Cirripedia</taxon>
        <taxon>Thoracica</taxon>
        <taxon>Thoracicalcarea</taxon>
        <taxon>Balanomorpha</taxon>
        <taxon>Balanoidea</taxon>
        <taxon>Balanidae</taxon>
        <taxon>Amphibalaninae</taxon>
        <taxon>Amphibalanus</taxon>
    </lineage>
</organism>
<sequence>MLDTCIRYPYSKFTLRFFQACQVLKITRKKSYILLGVFVLLSVAYTFWSAKHHQALVYYVRNRFINQALYRAPELNAAELNNTHLLLYWTPFFQNVAFDGFGRRPFAKCPVSNCVATNDRRYLRRADAVLFHGADMSVLDLPAERSPRQLYAYYVHESPPQLDMLLGPLNSAFNITLTYRRDSDVHMPYFRLVACNESESLAVTQDRQSELTPPPGVVPPGGPLVAWVVSHCSTDGRREDYVAQLRRYIAVDEFGACSGRPCPRPGALQCYQHLARSHLFYLAFENSLCRDYVTEKFFNALHVGLVPVARGATRAEYEALAPPDSFLHVDDFAGPQELADHLRWLASNGTALARYHRWRSQYRFAPRERWCRLCELMSRHMEPGTAVLPDLHSWWYEGAQCHS</sequence>
<dbReference type="UniPathway" id="UPA00378"/>
<protein>
    <recommendedName>
        <fullName evidence="12">Fucosyltransferase</fullName>
        <ecNumber evidence="12">2.4.1.-</ecNumber>
    </recommendedName>
</protein>
<dbReference type="EC" id="2.4.1.-" evidence="12"/>
<dbReference type="Proteomes" id="UP000440578">
    <property type="component" value="Unassembled WGS sequence"/>
</dbReference>
<proteinExistence type="inferred from homology"/>
<dbReference type="PANTHER" id="PTHR48438">
    <property type="entry name" value="ALPHA-(1,3)-FUCOSYLTRANSFERASE C-RELATED"/>
    <property type="match status" value="1"/>
</dbReference>
<evidence type="ECO:0000256" key="1">
    <source>
        <dbReference type="ARBA" id="ARBA00004447"/>
    </source>
</evidence>
<evidence type="ECO:0000256" key="8">
    <source>
        <dbReference type="ARBA" id="ARBA00022989"/>
    </source>
</evidence>
<keyword evidence="9 12" id="KW-0333">Golgi apparatus</keyword>
<dbReference type="EMBL" id="VIIS01001512">
    <property type="protein sequence ID" value="KAF0297135.1"/>
    <property type="molecule type" value="Genomic_DNA"/>
</dbReference>
<dbReference type="Gene3D" id="3.40.50.11660">
    <property type="entry name" value="Glycosyl transferase family 10, C-terminal domain"/>
    <property type="match status" value="1"/>
</dbReference>
<keyword evidence="4 12" id="KW-0328">Glycosyltransferase</keyword>
<dbReference type="GO" id="GO:0008417">
    <property type="term" value="F:fucosyltransferase activity"/>
    <property type="evidence" value="ECO:0007669"/>
    <property type="project" value="InterPro"/>
</dbReference>
<dbReference type="InterPro" id="IPR001503">
    <property type="entry name" value="Glyco_trans_10"/>
</dbReference>